<keyword evidence="3" id="KW-1185">Reference proteome</keyword>
<evidence type="ECO:0000256" key="1">
    <source>
        <dbReference type="SAM" id="MobiDB-lite"/>
    </source>
</evidence>
<dbReference type="EMBL" id="JABBWM010000030">
    <property type="protein sequence ID" value="KAG2107619.1"/>
    <property type="molecule type" value="Genomic_DNA"/>
</dbReference>
<dbReference type="AlphaFoldDB" id="A0A9P7F6V6"/>
<feature type="region of interest" description="Disordered" evidence="1">
    <location>
        <begin position="1"/>
        <end position="20"/>
    </location>
</feature>
<protein>
    <submittedName>
        <fullName evidence="2">Uncharacterized protein</fullName>
    </submittedName>
</protein>
<feature type="compositionally biased region" description="Polar residues" evidence="1">
    <location>
        <begin position="1"/>
        <end position="10"/>
    </location>
</feature>
<organism evidence="2 3">
    <name type="scientific">Suillus discolor</name>
    <dbReference type="NCBI Taxonomy" id="1912936"/>
    <lineage>
        <taxon>Eukaryota</taxon>
        <taxon>Fungi</taxon>
        <taxon>Dikarya</taxon>
        <taxon>Basidiomycota</taxon>
        <taxon>Agaricomycotina</taxon>
        <taxon>Agaricomycetes</taxon>
        <taxon>Agaricomycetidae</taxon>
        <taxon>Boletales</taxon>
        <taxon>Suillineae</taxon>
        <taxon>Suillaceae</taxon>
        <taxon>Suillus</taxon>
    </lineage>
</organism>
<evidence type="ECO:0000313" key="3">
    <source>
        <dbReference type="Proteomes" id="UP000823399"/>
    </source>
</evidence>
<proteinExistence type="predicted"/>
<name>A0A9P7F6V6_9AGAM</name>
<dbReference type="GeneID" id="64703811"/>
<dbReference type="OrthoDB" id="2682875at2759"/>
<accession>A0A9P7F6V6</accession>
<reference evidence="2" key="1">
    <citation type="journal article" date="2020" name="New Phytol.">
        <title>Comparative genomics reveals dynamic genome evolution in host specialist ectomycorrhizal fungi.</title>
        <authorList>
            <person name="Lofgren L.A."/>
            <person name="Nguyen N.H."/>
            <person name="Vilgalys R."/>
            <person name="Ruytinx J."/>
            <person name="Liao H.L."/>
            <person name="Branco S."/>
            <person name="Kuo A."/>
            <person name="LaButti K."/>
            <person name="Lipzen A."/>
            <person name="Andreopoulos W."/>
            <person name="Pangilinan J."/>
            <person name="Riley R."/>
            <person name="Hundley H."/>
            <person name="Na H."/>
            <person name="Barry K."/>
            <person name="Grigoriev I.V."/>
            <person name="Stajich J.E."/>
            <person name="Kennedy P.G."/>
        </authorList>
    </citation>
    <scope>NUCLEOTIDE SEQUENCE</scope>
    <source>
        <strain evidence="2">FC423</strain>
    </source>
</reference>
<comment type="caution">
    <text evidence="2">The sequence shown here is derived from an EMBL/GenBank/DDBJ whole genome shotgun (WGS) entry which is preliminary data.</text>
</comment>
<sequence>MQTFTSTSQPLAADLETHPNNSENAYLDSVLLQPSLSQPMYYGHQLDGQAQASGSTSHQTHLLPHTNVPIDYDVNLYDPSTNPYAAVAVVPMPWYIPSYPQVQIPPHLLGYDQQPANHQLYGNIDPPVFMCPPGDQVPEIHDVVADVDPTPTAHSHIMSVQPRYPSSNISTFLPEFKLPTLSMDGDVLLPPGVEDEGSREPVPNVFLPSDVKDKSFEEPIAGAENPEDDLMFRHYWGPSDRRGRKRAVKCSTQPDLLFDDKNKLHQRIVKSAKREIMKHALNSAALMEEGDRVTLVDKKLEQAAKNIIGEKQGIAWVSRNSGSLYMMLSEPCKNIMQMCRKHASNLVLDGFDLRLSIWSEASENTHQEAILAELLDNQVFPPRFLMALGADNEWHFLENKVVLNIILDTVRELDLLWYLE</sequence>
<dbReference type="Proteomes" id="UP000823399">
    <property type="component" value="Unassembled WGS sequence"/>
</dbReference>
<evidence type="ECO:0000313" key="2">
    <source>
        <dbReference type="EMBL" id="KAG2107619.1"/>
    </source>
</evidence>
<dbReference type="RefSeq" id="XP_041292350.1">
    <property type="nucleotide sequence ID" value="XM_041441552.1"/>
</dbReference>
<gene>
    <name evidence="2" type="ORF">F5147DRAFT_774066</name>
</gene>